<dbReference type="OrthoDB" id="9815928at2"/>
<gene>
    <name evidence="2" type="ORF">DES53_1075</name>
</gene>
<protein>
    <recommendedName>
        <fullName evidence="4">NlpC/P60 family protein</fullName>
    </recommendedName>
</protein>
<name>A0A366HGW5_9BACT</name>
<proteinExistence type="predicted"/>
<evidence type="ECO:0000256" key="1">
    <source>
        <dbReference type="SAM" id="SignalP"/>
    </source>
</evidence>
<feature type="chain" id="PRO_5016942209" description="NlpC/P60 family protein" evidence="1">
    <location>
        <begin position="26"/>
        <end position="242"/>
    </location>
</feature>
<comment type="caution">
    <text evidence="2">The sequence shown here is derived from an EMBL/GenBank/DDBJ whole genome shotgun (WGS) entry which is preliminary data.</text>
</comment>
<feature type="signal peptide" evidence="1">
    <location>
        <begin position="1"/>
        <end position="25"/>
    </location>
</feature>
<sequence>MKLLHLAGALLCGLLLTQCVSTPSASDEAIGPLASVTQAESLAIAERYLNHRWAATEKQAMHGVDPDGVRVDTPDATFRPAGRTPGWWKSGQVNVGIPYCWGADDTPESFDQGVRQGKWAGDIYTSAKRKGLASARSKHTVGADCSGFISRCWNLDWHCSTRTIPKICDKLATYDELQPGDALNTVNGHVLLFAAFSKPDKSELLVYETGSPLGWLVTKHTTPVGFLQGLGYEPYRYRGMRR</sequence>
<dbReference type="Gene3D" id="3.90.1720.10">
    <property type="entry name" value="endopeptidase domain like (from Nostoc punctiforme)"/>
    <property type="match status" value="1"/>
</dbReference>
<evidence type="ECO:0008006" key="4">
    <source>
        <dbReference type="Google" id="ProtNLM"/>
    </source>
</evidence>
<dbReference type="Proteomes" id="UP000253426">
    <property type="component" value="Unassembled WGS sequence"/>
</dbReference>
<evidence type="ECO:0000313" key="2">
    <source>
        <dbReference type="EMBL" id="RBP41176.1"/>
    </source>
</evidence>
<dbReference type="RefSeq" id="WP_113959829.1">
    <property type="nucleotide sequence ID" value="NZ_QNRR01000007.1"/>
</dbReference>
<evidence type="ECO:0000313" key="3">
    <source>
        <dbReference type="Proteomes" id="UP000253426"/>
    </source>
</evidence>
<keyword evidence="3" id="KW-1185">Reference proteome</keyword>
<dbReference type="EMBL" id="QNRR01000007">
    <property type="protein sequence ID" value="RBP41176.1"/>
    <property type="molecule type" value="Genomic_DNA"/>
</dbReference>
<organism evidence="2 3">
    <name type="scientific">Roseimicrobium gellanilyticum</name>
    <dbReference type="NCBI Taxonomy" id="748857"/>
    <lineage>
        <taxon>Bacteria</taxon>
        <taxon>Pseudomonadati</taxon>
        <taxon>Verrucomicrobiota</taxon>
        <taxon>Verrucomicrobiia</taxon>
        <taxon>Verrucomicrobiales</taxon>
        <taxon>Verrucomicrobiaceae</taxon>
        <taxon>Roseimicrobium</taxon>
    </lineage>
</organism>
<keyword evidence="1" id="KW-0732">Signal</keyword>
<dbReference type="AlphaFoldDB" id="A0A366HGW5"/>
<reference evidence="2 3" key="1">
    <citation type="submission" date="2018-06" db="EMBL/GenBank/DDBJ databases">
        <title>Genomic Encyclopedia of Type Strains, Phase IV (KMG-IV): sequencing the most valuable type-strain genomes for metagenomic binning, comparative biology and taxonomic classification.</title>
        <authorList>
            <person name="Goeker M."/>
        </authorList>
    </citation>
    <scope>NUCLEOTIDE SEQUENCE [LARGE SCALE GENOMIC DNA]</scope>
    <source>
        <strain evidence="2 3">DSM 25532</strain>
    </source>
</reference>
<accession>A0A366HGW5</accession>